<feature type="compositionally biased region" description="Pro residues" evidence="1">
    <location>
        <begin position="24"/>
        <end position="70"/>
    </location>
</feature>
<evidence type="ECO:0000256" key="1">
    <source>
        <dbReference type="SAM" id="MobiDB-lite"/>
    </source>
</evidence>
<protein>
    <submittedName>
        <fullName evidence="3">Uncharacterized protein</fullName>
    </submittedName>
</protein>
<keyword evidence="4" id="KW-1185">Reference proteome</keyword>
<gene>
    <name evidence="3" type="ORF">F0185_19190</name>
</gene>
<feature type="region of interest" description="Disordered" evidence="1">
    <location>
        <begin position="19"/>
        <end position="72"/>
    </location>
</feature>
<evidence type="ECO:0000313" key="3">
    <source>
        <dbReference type="EMBL" id="NHZ35693.1"/>
    </source>
</evidence>
<organism evidence="3 4">
    <name type="scientific">Massilia rubra</name>
    <dbReference type="NCBI Taxonomy" id="2607910"/>
    <lineage>
        <taxon>Bacteria</taxon>
        <taxon>Pseudomonadati</taxon>
        <taxon>Pseudomonadota</taxon>
        <taxon>Betaproteobacteria</taxon>
        <taxon>Burkholderiales</taxon>
        <taxon>Oxalobacteraceae</taxon>
        <taxon>Telluria group</taxon>
        <taxon>Massilia</taxon>
    </lineage>
</organism>
<sequence length="428" mass="43872">MRMRLLGLISATALTACGGGSDAPPAPTPAPALPTVPVAPPAVTPVTPPAPSEPTPAPVTPTPPLTPIPVPGQLIDPPLTVIPPVAVPPVPTPPVPTPPVPTPPVPTPPVLVPTPPTPMPTPVTPPASGPYTLPARSVGDFATYTDVTMGWKVSVTQRITKVNADGGWENADSVSQEKGAQTIEVFDGKGGMRSTNSYAACTATYAPAAMQAPYSAAVGDSFDFASTMSIPCSKEETSRALTSKGKVVGIESKTVPAGTFSTLKIVSSETNLDLRTANVYVNYWVEKTCWRDIITGLMVACNTSTTSKGSGDVSFSSTTELVSYGQASTNREYLDPIRFAGPWSGNFGAWYGACDLNIGFTGVITGSCKASARTTAVTGSVDKAGVVKLNMSVAGGSSETQSGQAALFDMSGQLAGAAAPGDWTLKHK</sequence>
<keyword evidence="2" id="KW-0732">Signal</keyword>
<dbReference type="Gene3D" id="2.40.360.20">
    <property type="match status" value="1"/>
</dbReference>
<dbReference type="RefSeq" id="WP_187362594.1">
    <property type="nucleotide sequence ID" value="NZ_VUYU01000013.1"/>
</dbReference>
<feature type="signal peptide" evidence="2">
    <location>
        <begin position="1"/>
        <end position="18"/>
    </location>
</feature>
<reference evidence="3 4" key="1">
    <citation type="submission" date="2019-09" db="EMBL/GenBank/DDBJ databases">
        <title>Taxonomy of Antarctic Massilia spp.: description of Massilia rubra sp. nov., Massilia aquatica sp. nov., Massilia mucilaginosa sp. nov., Massilia frigida sp. nov. isolated from streams, lakes and regoliths.</title>
        <authorList>
            <person name="Holochova P."/>
            <person name="Sedlacek I."/>
            <person name="Kralova S."/>
            <person name="Maslanova I."/>
            <person name="Busse H.-J."/>
            <person name="Stankova E."/>
            <person name="Vrbovska V."/>
            <person name="Kovarovic V."/>
            <person name="Bartak M."/>
            <person name="Svec P."/>
            <person name="Pantucek R."/>
        </authorList>
    </citation>
    <scope>NUCLEOTIDE SEQUENCE [LARGE SCALE GENOMIC DNA]</scope>
    <source>
        <strain evidence="3 4">CCM 8692</strain>
    </source>
</reference>
<evidence type="ECO:0000313" key="4">
    <source>
        <dbReference type="Proteomes" id="UP000785613"/>
    </source>
</evidence>
<name>A0ABX0LM59_9BURK</name>
<dbReference type="PROSITE" id="PS51257">
    <property type="entry name" value="PROKAR_LIPOPROTEIN"/>
    <property type="match status" value="1"/>
</dbReference>
<proteinExistence type="predicted"/>
<accession>A0ABX0LM59</accession>
<comment type="caution">
    <text evidence="3">The sequence shown here is derived from an EMBL/GenBank/DDBJ whole genome shotgun (WGS) entry which is preliminary data.</text>
</comment>
<feature type="chain" id="PRO_5047189725" evidence="2">
    <location>
        <begin position="19"/>
        <end position="428"/>
    </location>
</feature>
<dbReference type="Proteomes" id="UP000785613">
    <property type="component" value="Unassembled WGS sequence"/>
</dbReference>
<dbReference type="EMBL" id="VUYU01000013">
    <property type="protein sequence ID" value="NHZ35693.1"/>
    <property type="molecule type" value="Genomic_DNA"/>
</dbReference>
<evidence type="ECO:0000256" key="2">
    <source>
        <dbReference type="SAM" id="SignalP"/>
    </source>
</evidence>